<dbReference type="InterPro" id="IPR012337">
    <property type="entry name" value="RNaseH-like_sf"/>
</dbReference>
<accession>A0A371GAD2</accession>
<dbReference type="SUPFAM" id="SSF53098">
    <property type="entry name" value="Ribonuclease H-like"/>
    <property type="match status" value="1"/>
</dbReference>
<comment type="caution">
    <text evidence="3">The sequence shown here is derived from an EMBL/GenBank/DDBJ whole genome shotgun (WGS) entry which is preliminary data.</text>
</comment>
<proteinExistence type="predicted"/>
<evidence type="ECO:0000313" key="4">
    <source>
        <dbReference type="Proteomes" id="UP000257109"/>
    </source>
</evidence>
<evidence type="ECO:0000313" key="3">
    <source>
        <dbReference type="EMBL" id="RDX87481.1"/>
    </source>
</evidence>
<dbReference type="Gene3D" id="3.30.70.270">
    <property type="match status" value="2"/>
</dbReference>
<organism evidence="3 4">
    <name type="scientific">Mucuna pruriens</name>
    <name type="common">Velvet bean</name>
    <name type="synonym">Dolichos pruriens</name>
    <dbReference type="NCBI Taxonomy" id="157652"/>
    <lineage>
        <taxon>Eukaryota</taxon>
        <taxon>Viridiplantae</taxon>
        <taxon>Streptophyta</taxon>
        <taxon>Embryophyta</taxon>
        <taxon>Tracheophyta</taxon>
        <taxon>Spermatophyta</taxon>
        <taxon>Magnoliopsida</taxon>
        <taxon>eudicotyledons</taxon>
        <taxon>Gunneridae</taxon>
        <taxon>Pentapetalae</taxon>
        <taxon>rosids</taxon>
        <taxon>fabids</taxon>
        <taxon>Fabales</taxon>
        <taxon>Fabaceae</taxon>
        <taxon>Papilionoideae</taxon>
        <taxon>50 kb inversion clade</taxon>
        <taxon>NPAAA clade</taxon>
        <taxon>indigoferoid/millettioid clade</taxon>
        <taxon>Phaseoleae</taxon>
        <taxon>Mucuna</taxon>
    </lineage>
</organism>
<protein>
    <submittedName>
        <fullName evidence="3">Retrovirus-related Pol polyprotein from transposon 17.6</fullName>
    </submittedName>
</protein>
<feature type="region of interest" description="Disordered" evidence="1">
    <location>
        <begin position="436"/>
        <end position="458"/>
    </location>
</feature>
<dbReference type="GO" id="GO:0003676">
    <property type="term" value="F:nucleic acid binding"/>
    <property type="evidence" value="ECO:0007669"/>
    <property type="project" value="InterPro"/>
</dbReference>
<dbReference type="InterPro" id="IPR043502">
    <property type="entry name" value="DNA/RNA_pol_sf"/>
</dbReference>
<reference evidence="3" key="1">
    <citation type="submission" date="2018-05" db="EMBL/GenBank/DDBJ databases">
        <title>Draft genome of Mucuna pruriens seed.</title>
        <authorList>
            <person name="Nnadi N.E."/>
            <person name="Vos R."/>
            <person name="Hasami M.H."/>
            <person name="Devisetty U.K."/>
            <person name="Aguiy J.C."/>
        </authorList>
    </citation>
    <scope>NUCLEOTIDE SEQUENCE [LARGE SCALE GENOMIC DNA]</scope>
    <source>
        <strain evidence="3">JCA_2017</strain>
    </source>
</reference>
<dbReference type="InterPro" id="IPR043128">
    <property type="entry name" value="Rev_trsase/Diguanyl_cyclase"/>
</dbReference>
<dbReference type="OrthoDB" id="407598at2759"/>
<dbReference type="AlphaFoldDB" id="A0A371GAD2"/>
<keyword evidence="4" id="KW-1185">Reference proteome</keyword>
<dbReference type="Gene3D" id="3.30.420.10">
    <property type="entry name" value="Ribonuclease H-like superfamily/Ribonuclease H"/>
    <property type="match status" value="1"/>
</dbReference>
<dbReference type="PANTHER" id="PTHR35046">
    <property type="entry name" value="ZINC KNUCKLE (CCHC-TYPE) FAMILY PROTEIN"/>
    <property type="match status" value="1"/>
</dbReference>
<dbReference type="InterPro" id="IPR036397">
    <property type="entry name" value="RNaseH_sf"/>
</dbReference>
<sequence length="485" mass="55653">VAYRKNFKEAKEIKKQVDTIKLGKGRDEWKTTFKTKFELYEWIVMPFGLTNVPSTFMRLMNCLEKPHRQMCGYVDEEKVKLIQDWPTPKTVGEVRSFHGLANFSTLVAPFNEIVKKSEESQERAFQALKERLTQALILALPNFSKILSWSVMPLVVVILQEGHPIAYFCEKLKGAQLNYSTYDRELYALEFVIHSDYEAFKNLKGQGRMNVVVNPLSRRHALIFMLETKMLGLDCINELYKKDPFGIPFFYRHDDFYLRKRDYKDVNNICERCLTCEKSKVCPHGLYTPLLIPTIPWIDISMNFMLGFPMSKGGRDSIFVVVDRFLKMAHFIPCHKSDDTSHVANLFLGIWVFNSTTSYSSFELAYGFNPLFSLDLFPLPILPNCVNEEGLSKAKFGKERRKVCKKCKQGEEGSTQALNLRSNSLQGGENDVYIGGHTQGTQDGENEVATPSLEGPMTRGRLKRIEEEVQHELAILKGQEEAQEG</sequence>
<dbReference type="Proteomes" id="UP000257109">
    <property type="component" value="Unassembled WGS sequence"/>
</dbReference>
<dbReference type="InterPro" id="IPR041577">
    <property type="entry name" value="RT_RNaseH_2"/>
</dbReference>
<dbReference type="Pfam" id="PF17919">
    <property type="entry name" value="RT_RNaseH_2"/>
    <property type="match status" value="1"/>
</dbReference>
<feature type="non-terminal residue" evidence="3">
    <location>
        <position position="485"/>
    </location>
</feature>
<dbReference type="SUPFAM" id="SSF56672">
    <property type="entry name" value="DNA/RNA polymerases"/>
    <property type="match status" value="1"/>
</dbReference>
<feature type="domain" description="Reverse transcriptase/retrotransposon-derived protein RNase H-like" evidence="2">
    <location>
        <begin position="119"/>
        <end position="193"/>
    </location>
</feature>
<evidence type="ECO:0000259" key="2">
    <source>
        <dbReference type="Pfam" id="PF17919"/>
    </source>
</evidence>
<name>A0A371GAD2_MUCPR</name>
<dbReference type="EMBL" id="QJKJ01006217">
    <property type="protein sequence ID" value="RDX87481.1"/>
    <property type="molecule type" value="Genomic_DNA"/>
</dbReference>
<dbReference type="Gene3D" id="3.10.10.10">
    <property type="entry name" value="HIV Type 1 Reverse Transcriptase, subunit A, domain 1"/>
    <property type="match status" value="1"/>
</dbReference>
<gene>
    <name evidence="3" type="primary">pol</name>
    <name evidence="3" type="ORF">CR513_31039</name>
</gene>
<dbReference type="PANTHER" id="PTHR35046:SF9">
    <property type="entry name" value="RNA-DIRECTED DNA POLYMERASE"/>
    <property type="match status" value="1"/>
</dbReference>
<feature type="non-terminal residue" evidence="3">
    <location>
        <position position="1"/>
    </location>
</feature>
<evidence type="ECO:0000256" key="1">
    <source>
        <dbReference type="SAM" id="MobiDB-lite"/>
    </source>
</evidence>